<protein>
    <submittedName>
        <fullName evidence="6">Uncharacterized protein</fullName>
    </submittedName>
</protein>
<dbReference type="GO" id="GO:0009289">
    <property type="term" value="C:pilus"/>
    <property type="evidence" value="ECO:0007669"/>
    <property type="project" value="UniProtKB-SubCell"/>
</dbReference>
<keyword evidence="3 5" id="KW-0732">Signal</keyword>
<proteinExistence type="inferred from homology"/>
<dbReference type="Gene3D" id="2.60.40.1090">
    <property type="entry name" value="Fimbrial-type adhesion domain"/>
    <property type="match status" value="1"/>
</dbReference>
<dbReference type="PANTHER" id="PTHR33420">
    <property type="entry name" value="FIMBRIAL SUBUNIT ELFA-RELATED"/>
    <property type="match status" value="1"/>
</dbReference>
<dbReference type="InterPro" id="IPR036937">
    <property type="entry name" value="Adhesion_dom_fimbrial_sf"/>
</dbReference>
<dbReference type="PANTHER" id="PTHR33420:SF3">
    <property type="entry name" value="FIMBRIAL SUBUNIT ELFA"/>
    <property type="match status" value="1"/>
</dbReference>
<evidence type="ECO:0000313" key="6">
    <source>
        <dbReference type="EMBL" id="VVP84918.1"/>
    </source>
</evidence>
<gene>
    <name evidence="6" type="ORF">PS941_01105</name>
</gene>
<evidence type="ECO:0000256" key="4">
    <source>
        <dbReference type="ARBA" id="ARBA00023263"/>
    </source>
</evidence>
<dbReference type="InterPro" id="IPR050263">
    <property type="entry name" value="Bact_Fimbrial_Adh_Pro"/>
</dbReference>
<dbReference type="SUPFAM" id="SSF49401">
    <property type="entry name" value="Bacterial adhesins"/>
    <property type="match status" value="1"/>
</dbReference>
<dbReference type="GO" id="GO:0043709">
    <property type="term" value="P:cell adhesion involved in single-species biofilm formation"/>
    <property type="evidence" value="ECO:0007669"/>
    <property type="project" value="TreeGrafter"/>
</dbReference>
<dbReference type="AlphaFoldDB" id="A0A5E7SG44"/>
<dbReference type="InterPro" id="IPR008966">
    <property type="entry name" value="Adhesion_dom_sf"/>
</dbReference>
<accession>A0A5E7SG44</accession>
<dbReference type="EMBL" id="CABVJC010000002">
    <property type="protein sequence ID" value="VVP84918.1"/>
    <property type="molecule type" value="Genomic_DNA"/>
</dbReference>
<comment type="subcellular location">
    <subcellularLocation>
        <location evidence="1">Fimbrium</location>
    </subcellularLocation>
</comment>
<comment type="similarity">
    <text evidence="2">Belongs to the fimbrial protein family.</text>
</comment>
<reference evidence="6 7" key="1">
    <citation type="submission" date="2019-09" db="EMBL/GenBank/DDBJ databases">
        <authorList>
            <person name="Chandra G."/>
            <person name="Truman W A."/>
        </authorList>
    </citation>
    <scope>NUCLEOTIDE SEQUENCE [LARGE SCALE GENOMIC DNA]</scope>
    <source>
        <strain evidence="6">PS941</strain>
    </source>
</reference>
<evidence type="ECO:0000256" key="5">
    <source>
        <dbReference type="SAM" id="SignalP"/>
    </source>
</evidence>
<evidence type="ECO:0000256" key="3">
    <source>
        <dbReference type="ARBA" id="ARBA00022729"/>
    </source>
</evidence>
<feature type="chain" id="PRO_5023066153" evidence="5">
    <location>
        <begin position="23"/>
        <end position="321"/>
    </location>
</feature>
<feature type="signal peptide" evidence="5">
    <location>
        <begin position="1"/>
        <end position="22"/>
    </location>
</feature>
<evidence type="ECO:0000256" key="1">
    <source>
        <dbReference type="ARBA" id="ARBA00004561"/>
    </source>
</evidence>
<evidence type="ECO:0000313" key="7">
    <source>
        <dbReference type="Proteomes" id="UP000326452"/>
    </source>
</evidence>
<name>A0A5E7SG44_PSEFL</name>
<keyword evidence="4" id="KW-0281">Fimbrium</keyword>
<sequence length="321" mass="34592" precursor="true">MKLKIFVLAAICTGLSLNMADAAVTKCRWISGGVEKRIGEATLPSVIDLRNAPVGSIVASSPPLVFSSTGDYICPDPGFRAISVEIESASLSEGFLDVYQTGIVGIGVRLIDLDLRWVIPYKTSYNGTGGTIKSLKNIRFDYVRTAKKISTGTVTMSFSINQFLNKMHLLEVKFVGNTKIQTQEYFTGCAGVEQISISMGRVAIANIGAQQRSFNLDVLCSGMPAGTKVPVKVYFEGDSDGPGRLNLEPGGAQGVEISLVNDRGVKLPFSLGGALEMTWVRSEPLGEIYRLPVVAEYMKKASQKAVAGRANATLNYILEYN</sequence>
<dbReference type="Proteomes" id="UP000326452">
    <property type="component" value="Unassembled WGS sequence"/>
</dbReference>
<dbReference type="RefSeq" id="WP_150692306.1">
    <property type="nucleotide sequence ID" value="NZ_CABVJC010000002.1"/>
</dbReference>
<dbReference type="OrthoDB" id="7031417at2"/>
<organism evidence="6 7">
    <name type="scientific">Pseudomonas fluorescens</name>
    <dbReference type="NCBI Taxonomy" id="294"/>
    <lineage>
        <taxon>Bacteria</taxon>
        <taxon>Pseudomonadati</taxon>
        <taxon>Pseudomonadota</taxon>
        <taxon>Gammaproteobacteria</taxon>
        <taxon>Pseudomonadales</taxon>
        <taxon>Pseudomonadaceae</taxon>
        <taxon>Pseudomonas</taxon>
    </lineage>
</organism>
<dbReference type="Gene3D" id="2.60.40.3310">
    <property type="match status" value="1"/>
</dbReference>
<evidence type="ECO:0000256" key="2">
    <source>
        <dbReference type="ARBA" id="ARBA00006671"/>
    </source>
</evidence>